<reference evidence="1" key="1">
    <citation type="submission" date="2018-05" db="EMBL/GenBank/DDBJ databases">
        <authorList>
            <person name="Lanie J.A."/>
            <person name="Ng W.-L."/>
            <person name="Kazmierczak K.M."/>
            <person name="Andrzejewski T.M."/>
            <person name="Davidsen T.M."/>
            <person name="Wayne K.J."/>
            <person name="Tettelin H."/>
            <person name="Glass J.I."/>
            <person name="Rusch D."/>
            <person name="Podicherti R."/>
            <person name="Tsui H.-C.T."/>
            <person name="Winkler M.E."/>
        </authorList>
    </citation>
    <scope>NUCLEOTIDE SEQUENCE</scope>
</reference>
<dbReference type="AlphaFoldDB" id="A0A381XJZ9"/>
<evidence type="ECO:0008006" key="2">
    <source>
        <dbReference type="Google" id="ProtNLM"/>
    </source>
</evidence>
<gene>
    <name evidence="1" type="ORF">METZ01_LOCUS117351</name>
</gene>
<organism evidence="1">
    <name type="scientific">marine metagenome</name>
    <dbReference type="NCBI Taxonomy" id="408172"/>
    <lineage>
        <taxon>unclassified sequences</taxon>
        <taxon>metagenomes</taxon>
        <taxon>ecological metagenomes</taxon>
    </lineage>
</organism>
<dbReference type="EMBL" id="UINC01015291">
    <property type="protein sequence ID" value="SVA64497.1"/>
    <property type="molecule type" value="Genomic_DNA"/>
</dbReference>
<evidence type="ECO:0000313" key="1">
    <source>
        <dbReference type="EMBL" id="SVA64497.1"/>
    </source>
</evidence>
<accession>A0A381XJZ9</accession>
<name>A0A381XJZ9_9ZZZZ</name>
<proteinExistence type="predicted"/>
<sequence>MINTRSIYKIYVGLLLVPFLQAELGLTVVGGFNRANVFHEDSDMQVWSGDIKAPAFGIERKIGPVIATIGYLKGGYINGYSDIDTTLSISYINAQSYYPLKFGKFVFLAGINIGAPLSAIETYSSEGSTKVDIEELNIDYGVLFGVSYGISERYGVRLFLNYGIPELWKEPQGRKRLTTIIGGACIYYNL</sequence>
<protein>
    <recommendedName>
        <fullName evidence="2">Outer membrane protein beta-barrel domain-containing protein</fullName>
    </recommendedName>
</protein>